<evidence type="ECO:0000256" key="2">
    <source>
        <dbReference type="ARBA" id="ARBA00022729"/>
    </source>
</evidence>
<evidence type="ECO:0000256" key="3">
    <source>
        <dbReference type="RuleBase" id="RU362119"/>
    </source>
</evidence>
<gene>
    <name evidence="6" type="primary">SSS_814g</name>
    <name evidence="6" type="ORF">SSS_814</name>
</gene>
<reference evidence="6" key="2">
    <citation type="submission" date="2020-01" db="EMBL/GenBank/DDBJ databases">
        <authorList>
            <person name="Korhonen P.K.K."/>
            <person name="Guangxu M.G."/>
            <person name="Wang T.W."/>
            <person name="Stroehlein A.J.S."/>
            <person name="Young N.D."/>
            <person name="Ang C.-S.A."/>
            <person name="Fernando D.W.F."/>
            <person name="Lu H.L."/>
            <person name="Taylor S.T."/>
            <person name="Ehtesham M.E.M."/>
            <person name="Najaraj S.H.N."/>
            <person name="Harsha G.H.G."/>
            <person name="Madugundu A.M."/>
            <person name="Renuse S.R."/>
            <person name="Holt D.H."/>
            <person name="Pandey A.P."/>
            <person name="Papenfuss A.P."/>
            <person name="Gasser R.B.G."/>
            <person name="Fischer K.F."/>
        </authorList>
    </citation>
    <scope>NUCLEOTIDE SEQUENCE</scope>
    <source>
        <strain evidence="6">SSS_KF_BRIS2020</strain>
    </source>
</reference>
<reference evidence="7" key="3">
    <citation type="submission" date="2022-06" db="UniProtKB">
        <authorList>
            <consortium name="EnsemblMetazoa"/>
        </authorList>
    </citation>
    <scope>IDENTIFICATION</scope>
</reference>
<reference evidence="8" key="1">
    <citation type="journal article" date="2020" name="PLoS Negl. Trop. Dis.">
        <title>High-quality nuclear genome for Sarcoptes scabiei-A critical resource for a neglected parasite.</title>
        <authorList>
            <person name="Korhonen P.K."/>
            <person name="Gasser R.B."/>
            <person name="Ma G."/>
            <person name="Wang T."/>
            <person name="Stroehlein A.J."/>
            <person name="Young N.D."/>
            <person name="Ang C.S."/>
            <person name="Fernando D.D."/>
            <person name="Lu H.C."/>
            <person name="Taylor S."/>
            <person name="Reynolds S.L."/>
            <person name="Mofiz E."/>
            <person name="Najaraj S.H."/>
            <person name="Gowda H."/>
            <person name="Madugundu A."/>
            <person name="Renuse S."/>
            <person name="Holt D."/>
            <person name="Pandey A."/>
            <person name="Papenfuss A.T."/>
            <person name="Fischer K."/>
        </authorList>
    </citation>
    <scope>NUCLEOTIDE SEQUENCE [LARGE SCALE GENOMIC DNA]</scope>
</reference>
<dbReference type="InterPro" id="IPR004843">
    <property type="entry name" value="Calcineurin-like_PHP"/>
</dbReference>
<keyword evidence="3" id="KW-0378">Hydrolase</keyword>
<organism evidence="6">
    <name type="scientific">Sarcoptes scabiei</name>
    <name type="common">Itch mite</name>
    <name type="synonym">Acarus scabiei</name>
    <dbReference type="NCBI Taxonomy" id="52283"/>
    <lineage>
        <taxon>Eukaryota</taxon>
        <taxon>Metazoa</taxon>
        <taxon>Ecdysozoa</taxon>
        <taxon>Arthropoda</taxon>
        <taxon>Chelicerata</taxon>
        <taxon>Arachnida</taxon>
        <taxon>Acari</taxon>
        <taxon>Acariformes</taxon>
        <taxon>Sarcoptiformes</taxon>
        <taxon>Astigmata</taxon>
        <taxon>Psoroptidia</taxon>
        <taxon>Sarcoptoidea</taxon>
        <taxon>Sarcoptidae</taxon>
        <taxon>Sarcoptinae</taxon>
        <taxon>Sarcoptes</taxon>
    </lineage>
</organism>
<dbReference type="SUPFAM" id="SSF55816">
    <property type="entry name" value="5'-nucleotidase (syn. UDP-sugar hydrolase), C-terminal domain"/>
    <property type="match status" value="1"/>
</dbReference>
<evidence type="ECO:0000313" key="7">
    <source>
        <dbReference type="EnsemblMetazoa" id="KAF7492568.1"/>
    </source>
</evidence>
<accession>A0A834VGF2</accession>
<dbReference type="InterPro" id="IPR006179">
    <property type="entry name" value="5_nucleotidase/apyrase"/>
</dbReference>
<dbReference type="Pfam" id="PF00149">
    <property type="entry name" value="Metallophos"/>
    <property type="match status" value="1"/>
</dbReference>
<evidence type="ECO:0000313" key="8">
    <source>
        <dbReference type="Proteomes" id="UP000070412"/>
    </source>
</evidence>
<dbReference type="GO" id="GO:0009166">
    <property type="term" value="P:nucleotide catabolic process"/>
    <property type="evidence" value="ECO:0007669"/>
    <property type="project" value="InterPro"/>
</dbReference>
<feature type="domain" description="5'-Nucleotidase C-terminal" evidence="5">
    <location>
        <begin position="351"/>
        <end position="496"/>
    </location>
</feature>
<evidence type="ECO:0000259" key="4">
    <source>
        <dbReference type="Pfam" id="PF00149"/>
    </source>
</evidence>
<name>A0A834VGF2_SARSC</name>
<dbReference type="PANTHER" id="PTHR11575:SF48">
    <property type="entry name" value="5'-NUCLEOTIDASE"/>
    <property type="match status" value="1"/>
</dbReference>
<evidence type="ECO:0000256" key="1">
    <source>
        <dbReference type="ARBA" id="ARBA00006654"/>
    </source>
</evidence>
<dbReference type="InterPro" id="IPR029052">
    <property type="entry name" value="Metallo-depent_PP-like"/>
</dbReference>
<sequence>MYLGSKIISRSIKNFPSLPSNWPLIASSLNSLNINPQSIRCPSQSNKMKQFSQSSLSSSSIYILHFNDCYNVEPCDQEPVGGAARFVNALRQFDHLEPLILFSGDILAPSIMSSFTKGEQMLPVLKKCKVDCALFGNHEFDFGLEYLISVKNRTDFPWLMSNVICKKTLLPLGEGEITHIIEKSNIRIGLIGLIEQEWLSTLTIDENDIHYEDFITVGRNLAKKLKSVDHVDIVIALTHMRNHNDIKLAENVDEIDLILGGHDHIYDVKLINKKYLIKSGTDFRQFSKIEMIVSEQREIVDIKVEEVAVTSKIAEDSELVLKLEQYKTVLEEKMDNIMACLDCDLDCRFSKVRTQETNIGNLIADIMLYTVPDADFALLNSGTLRSDRIHPKGLFTMRDLVHILPYMDSTLVINVNAHQIIQALENGVSQYPKYEGRFPQVSGISFEFDSKKPPGSRVNEKSILIQGKPLIKDKIYKMVTKEFIAQGKDGYDVLKDCTIHRDTELCLSPIQAFQEYIETLRISQILLLKDQDSQKKSNSQMARISRDTFKQIDSTMNSLKEKIDYICHLNPKIEGRINLVL</sequence>
<dbReference type="Proteomes" id="UP000070412">
    <property type="component" value="Unassembled WGS sequence"/>
</dbReference>
<dbReference type="OrthoDB" id="10252235at2759"/>
<dbReference type="EnsemblMetazoa" id="SSS_814s_mrna">
    <property type="protein sequence ID" value="KAF7492568.1"/>
    <property type="gene ID" value="SSS_814"/>
</dbReference>
<protein>
    <submittedName>
        <fullName evidence="6">Trifunctional nucleotide phosphoesterase protein YfkN</fullName>
    </submittedName>
</protein>
<feature type="domain" description="Calcineurin-like phosphoesterase" evidence="4">
    <location>
        <begin position="63"/>
        <end position="266"/>
    </location>
</feature>
<dbReference type="EMBL" id="WVUK01000056">
    <property type="protein sequence ID" value="KAF7492568.1"/>
    <property type="molecule type" value="Genomic_DNA"/>
</dbReference>
<keyword evidence="3" id="KW-0547">Nucleotide-binding</keyword>
<dbReference type="AlphaFoldDB" id="A0A834VGF2"/>
<dbReference type="GO" id="GO:0016787">
    <property type="term" value="F:hydrolase activity"/>
    <property type="evidence" value="ECO:0007669"/>
    <property type="project" value="UniProtKB-KW"/>
</dbReference>
<dbReference type="InterPro" id="IPR041821">
    <property type="entry name" value="CG11883_N"/>
</dbReference>
<dbReference type="Gene3D" id="3.90.780.10">
    <property type="entry name" value="5'-Nucleotidase, C-terminal domain"/>
    <property type="match status" value="1"/>
</dbReference>
<evidence type="ECO:0000313" key="6">
    <source>
        <dbReference type="EMBL" id="KAF7492568.1"/>
    </source>
</evidence>
<dbReference type="Gene3D" id="3.60.21.10">
    <property type="match status" value="1"/>
</dbReference>
<proteinExistence type="inferred from homology"/>
<dbReference type="Pfam" id="PF02872">
    <property type="entry name" value="5_nucleotid_C"/>
    <property type="match status" value="1"/>
</dbReference>
<evidence type="ECO:0000259" key="5">
    <source>
        <dbReference type="Pfam" id="PF02872"/>
    </source>
</evidence>
<keyword evidence="2" id="KW-0732">Signal</keyword>
<dbReference type="PRINTS" id="PR01607">
    <property type="entry name" value="APYRASEFAMLY"/>
</dbReference>
<comment type="similarity">
    <text evidence="1 3">Belongs to the 5'-nucleotidase family.</text>
</comment>
<dbReference type="InterPro" id="IPR008334">
    <property type="entry name" value="5'-Nucleotdase_C"/>
</dbReference>
<dbReference type="InterPro" id="IPR036907">
    <property type="entry name" value="5'-Nucleotdase_C_sf"/>
</dbReference>
<dbReference type="PANTHER" id="PTHR11575">
    <property type="entry name" value="5'-NUCLEOTIDASE-RELATED"/>
    <property type="match status" value="1"/>
</dbReference>
<dbReference type="SUPFAM" id="SSF56300">
    <property type="entry name" value="Metallo-dependent phosphatases"/>
    <property type="match status" value="1"/>
</dbReference>
<keyword evidence="8" id="KW-1185">Reference proteome</keyword>
<dbReference type="CDD" id="cd07406">
    <property type="entry name" value="MPP_CG11883_N"/>
    <property type="match status" value="1"/>
</dbReference>
<dbReference type="GO" id="GO:0000166">
    <property type="term" value="F:nucleotide binding"/>
    <property type="evidence" value="ECO:0007669"/>
    <property type="project" value="UniProtKB-KW"/>
</dbReference>